<sequence length="70" mass="8176">MQIKTFLVIFLAYLIMVHEAEAFLGLLGSVLGSVLPSIFKGKRKREVERFFEPYQKDLDMELERLLSQLE</sequence>
<feature type="chain" id="PRO_5018964790" evidence="1">
    <location>
        <begin position="23"/>
        <end position="70"/>
    </location>
</feature>
<proteinExistence type="evidence at transcript level"/>
<protein>
    <submittedName>
        <fullName evidence="2">Antimicrobial non-disulfide-bridged peptide</fullName>
    </submittedName>
</protein>
<evidence type="ECO:0000256" key="1">
    <source>
        <dbReference type="SAM" id="SignalP"/>
    </source>
</evidence>
<name>A0A3S8V4V1_9SCOR</name>
<feature type="signal peptide" evidence="1">
    <location>
        <begin position="1"/>
        <end position="22"/>
    </location>
</feature>
<keyword evidence="1" id="KW-0732">Signal</keyword>
<organism evidence="2">
    <name type="scientific">Didymocentrus krausi</name>
    <dbReference type="NCBI Taxonomy" id="1546215"/>
    <lineage>
        <taxon>Eukaryota</taxon>
        <taxon>Metazoa</taxon>
        <taxon>Ecdysozoa</taxon>
        <taxon>Arthropoda</taxon>
        <taxon>Chelicerata</taxon>
        <taxon>Arachnida</taxon>
        <taxon>Scorpiones</taxon>
        <taxon>Iurida</taxon>
        <taxon>Scorpionoidea</taxon>
        <taxon>Diplocentridae</taxon>
        <taxon>Diplocentrinae</taxon>
        <taxon>Didymocentrus</taxon>
    </lineage>
</organism>
<reference evidence="2" key="1">
    <citation type="journal article" date="2018" name="Comp. Biochem. Physiol. C Toxicol. Pharmacol.">
        <title>Biochemical characterization of the venom of Central American scorpion Didymocentrus krausi Francke, 1978 (Diplocentridae) and its toxic effects in vivo and in vitro.</title>
        <authorList>
            <person name="Rojas-Azofeifa D."/>
            <person name="Sasa M."/>
            <person name="Lomonte B."/>
            <person name="Diego-Garcia E."/>
            <person name="Ortiz N."/>
            <person name="Bonilla F."/>
            <person name="Murillo R."/>
            <person name="Tytgat J."/>
            <person name="Diaz C."/>
        </authorList>
    </citation>
    <scope>NUCLEOTIDE SEQUENCE</scope>
    <source>
        <tissue evidence="2">Venom gland</tissue>
    </source>
</reference>
<accession>A0A3S8V4V1</accession>
<evidence type="ECO:0000313" key="2">
    <source>
        <dbReference type="EMBL" id="AZL95817.1"/>
    </source>
</evidence>
<dbReference type="EMBL" id="MK049518">
    <property type="protein sequence ID" value="AZL95817.1"/>
    <property type="molecule type" value="mRNA"/>
</dbReference>
<dbReference type="AlphaFoldDB" id="A0A3S8V4V1"/>